<reference evidence="1 2" key="1">
    <citation type="journal article" date="2019" name="Int. J. Syst. Evol. Microbiol.">
        <title>Capsulimonas corticalis gen. nov., sp. nov., an aerobic capsulated bacterium, of a novel bacterial order, Capsulimonadales ord. nov., of the class Armatimonadia of the phylum Armatimonadetes.</title>
        <authorList>
            <person name="Li J."/>
            <person name="Kudo C."/>
            <person name="Tonouchi A."/>
        </authorList>
    </citation>
    <scope>NUCLEOTIDE SEQUENCE [LARGE SCALE GENOMIC DNA]</scope>
    <source>
        <strain evidence="1 2">AX-7</strain>
    </source>
</reference>
<evidence type="ECO:0000313" key="1">
    <source>
        <dbReference type="EMBL" id="BDI29415.1"/>
    </source>
</evidence>
<gene>
    <name evidence="1" type="ORF">CCAX7_14660</name>
</gene>
<dbReference type="AlphaFoldDB" id="A0A402CZJ8"/>
<accession>A0A402CZJ8</accession>
<protein>
    <submittedName>
        <fullName evidence="1">Uncharacterized protein</fullName>
    </submittedName>
</protein>
<dbReference type="Proteomes" id="UP000287394">
    <property type="component" value="Chromosome"/>
</dbReference>
<dbReference type="EMBL" id="AP025739">
    <property type="protein sequence ID" value="BDI29415.1"/>
    <property type="molecule type" value="Genomic_DNA"/>
</dbReference>
<name>A0A402CZJ8_9BACT</name>
<dbReference type="RefSeq" id="WP_125206100.1">
    <property type="nucleotide sequence ID" value="NZ_AP025739.1"/>
</dbReference>
<evidence type="ECO:0000313" key="2">
    <source>
        <dbReference type="Proteomes" id="UP000287394"/>
    </source>
</evidence>
<keyword evidence="2" id="KW-1185">Reference proteome</keyword>
<sequence>MLAMSAAHAAPKSTSCDAAPATIGSDTSHTISAHPGDEYSFAYLFSLGMSLRRITIIKRCSMTEASLALEAYEDAKEESKRLGSSYPLDSFRLYGLSGVPYIEYAGSKRREQLSLAA</sequence>
<proteinExistence type="predicted"/>
<dbReference type="KEGG" id="ccot:CCAX7_14660"/>
<organism evidence="1 2">
    <name type="scientific">Capsulimonas corticalis</name>
    <dbReference type="NCBI Taxonomy" id="2219043"/>
    <lineage>
        <taxon>Bacteria</taxon>
        <taxon>Bacillati</taxon>
        <taxon>Armatimonadota</taxon>
        <taxon>Armatimonadia</taxon>
        <taxon>Capsulimonadales</taxon>
        <taxon>Capsulimonadaceae</taxon>
        <taxon>Capsulimonas</taxon>
    </lineage>
</organism>